<gene>
    <name evidence="3" type="ORF">HNR48_002686</name>
</gene>
<evidence type="ECO:0000256" key="1">
    <source>
        <dbReference type="ARBA" id="ARBA00022676"/>
    </source>
</evidence>
<evidence type="ECO:0000313" key="4">
    <source>
        <dbReference type="Proteomes" id="UP000528457"/>
    </source>
</evidence>
<dbReference type="EC" id="2.4.-.-" evidence="3"/>
<name>A0A7X0JVY8_9GAMM</name>
<keyword evidence="4" id="KW-1185">Reference proteome</keyword>
<dbReference type="Gene3D" id="3.40.50.2000">
    <property type="entry name" value="Glycogen Phosphorylase B"/>
    <property type="match status" value="2"/>
</dbReference>
<dbReference type="CDD" id="cd03789">
    <property type="entry name" value="GT9_LPS_heptosyltransferase"/>
    <property type="match status" value="1"/>
</dbReference>
<dbReference type="InterPro" id="IPR002201">
    <property type="entry name" value="Glyco_trans_9"/>
</dbReference>
<comment type="caution">
    <text evidence="3">The sequence shown here is derived from an EMBL/GenBank/DDBJ whole genome shotgun (WGS) entry which is preliminary data.</text>
</comment>
<dbReference type="EMBL" id="JACHHT010000002">
    <property type="protein sequence ID" value="MBB6522401.1"/>
    <property type="molecule type" value="Genomic_DNA"/>
</dbReference>
<dbReference type="SUPFAM" id="SSF53756">
    <property type="entry name" value="UDP-Glycosyltransferase/glycogen phosphorylase"/>
    <property type="match status" value="1"/>
</dbReference>
<dbReference type="Proteomes" id="UP000528457">
    <property type="component" value="Unassembled WGS sequence"/>
</dbReference>
<reference evidence="3 4" key="1">
    <citation type="submission" date="2020-08" db="EMBL/GenBank/DDBJ databases">
        <title>Genomic Encyclopedia of Type Strains, Phase IV (KMG-IV): sequencing the most valuable type-strain genomes for metagenomic binning, comparative biology and taxonomic classification.</title>
        <authorList>
            <person name="Goeker M."/>
        </authorList>
    </citation>
    <scope>NUCLEOTIDE SEQUENCE [LARGE SCALE GENOMIC DNA]</scope>
    <source>
        <strain evidence="3 4">DSM 22368</strain>
    </source>
</reference>
<dbReference type="InParanoid" id="A0A7X0JVY8"/>
<dbReference type="GO" id="GO:0008713">
    <property type="term" value="F:ADP-heptose-lipopolysaccharide heptosyltransferase activity"/>
    <property type="evidence" value="ECO:0007669"/>
    <property type="project" value="TreeGrafter"/>
</dbReference>
<dbReference type="AlphaFoldDB" id="A0A7X0JVY8"/>
<protein>
    <submittedName>
        <fullName evidence="3">Heptosyltransferase-2</fullName>
        <ecNumber evidence="3">2.4.-.-</ecNumber>
    </submittedName>
</protein>
<dbReference type="GO" id="GO:0009244">
    <property type="term" value="P:lipopolysaccharide core region biosynthetic process"/>
    <property type="evidence" value="ECO:0007669"/>
    <property type="project" value="TreeGrafter"/>
</dbReference>
<dbReference type="RefSeq" id="WP_166845948.1">
    <property type="nucleotide sequence ID" value="NZ_JAAONY010000002.1"/>
</dbReference>
<dbReference type="InterPro" id="IPR051199">
    <property type="entry name" value="LPS_LOS_Heptosyltrfase"/>
</dbReference>
<dbReference type="FunCoup" id="A0A7X0JVY8">
    <property type="interactions" value="217"/>
</dbReference>
<dbReference type="GO" id="GO:0005829">
    <property type="term" value="C:cytosol"/>
    <property type="evidence" value="ECO:0007669"/>
    <property type="project" value="TreeGrafter"/>
</dbReference>
<dbReference type="Pfam" id="PF01075">
    <property type="entry name" value="Glyco_transf_9"/>
    <property type="match status" value="1"/>
</dbReference>
<proteinExistence type="predicted"/>
<evidence type="ECO:0000256" key="2">
    <source>
        <dbReference type="ARBA" id="ARBA00022679"/>
    </source>
</evidence>
<evidence type="ECO:0000313" key="3">
    <source>
        <dbReference type="EMBL" id="MBB6522401.1"/>
    </source>
</evidence>
<keyword evidence="1 3" id="KW-0328">Glycosyltransferase</keyword>
<accession>A0A7X0JVY8</accession>
<keyword evidence="2 3" id="KW-0808">Transferase</keyword>
<dbReference type="PANTHER" id="PTHR30160">
    <property type="entry name" value="TETRAACYLDISACCHARIDE 4'-KINASE-RELATED"/>
    <property type="match status" value="1"/>
</dbReference>
<sequence length="345" mass="38076">MEPKVFAGSDDAQKIKKILIVRWGSMGDLVVCSAVMEDICRHFKSAEIHLNVEPPWHNLFKHDPRFSKLQVMKIRKAPRVSSAISWIKMLRQEKYDLIVDLQCNDRSRLLLSFARLVLAAPKLSIATRPAFPYRLSPPQYAKGSHAIEITRAAAKGLGVDCLTNKPMIHWDQDTEQSTKALLEQHGLESKRFVILVPGSSLSGALKRWGSKNYSAMAKLFAEKGIERCVILGGPDEVELCAELAEKIGEGVVNLCGKTDLLQIPVIAREAAYMVSNDTGTAHLAAAADVPMAVICGPTDANKVRPIGDRVVALQAPMACFKEQPAEQCMAKVSPEQVWQALEKLR</sequence>
<organism evidence="3 4">
    <name type="scientific">Pseudoteredinibacter isoporae</name>
    <dbReference type="NCBI Taxonomy" id="570281"/>
    <lineage>
        <taxon>Bacteria</taxon>
        <taxon>Pseudomonadati</taxon>
        <taxon>Pseudomonadota</taxon>
        <taxon>Gammaproteobacteria</taxon>
        <taxon>Cellvibrionales</taxon>
        <taxon>Cellvibrionaceae</taxon>
        <taxon>Pseudoteredinibacter</taxon>
    </lineage>
</organism>